<feature type="short sequence motif" description="VHIID" evidence="5">
    <location>
        <begin position="368"/>
        <end position="372"/>
    </location>
</feature>
<proteinExistence type="inferred from homology"/>
<evidence type="ECO:0000313" key="7">
    <source>
        <dbReference type="EMBL" id="KAF7823659.1"/>
    </source>
</evidence>
<evidence type="ECO:0000256" key="1">
    <source>
        <dbReference type="ARBA" id="ARBA00004123"/>
    </source>
</evidence>
<sequence>MDSHCISSFANGFESNQYSGSVNGIETVDPFMVTNYHAGNPAYSQSTISTDEDESDDYTVLRYINQMLMEEDMEEKSCMFHDSLALQAAEESLYESPPLSAAEIPRDNMRSSNNGNGFMGAYRTGFPDSTSSLKKNVEVVVTKKERDESYYMPKGRRKNHEREYEVDLEDERSNKQSAVYVEDDEGTEQLSALFDKILIGPALGRERPLVCIFDKLYNSPNGSDVSVKPAKDEELEKCGDHKKSRVRKQSYKNKVVDIETLLIQCAQAVSTDNRVSANELLKQIRQHSSSVGSGSQRLAHCFANALEARLAGTGTQIYTALSSKRTSAADMIKAYQMYITACPFQKMALILANHTIQHLAREEELETLHIIDFGILYGFQWPSLIHRLSIRPGNPKKLRITGIDLPQPGFRPAERVQETGRRLARYCKRFNVPFEYNGIAQKWETIKVEDLKIKKNEFVAVNCMIRFKNLVDETVSVNSPRDAVLRLIRKAKPNIFVQGIVNGCYNAPFFVTRFREALFHYSSLFDVLDTTVDAEDPMRLMFEKEFLGREVMNIIACEGTERVERPETYKQWQVRNMKAGFRQIPLDHRLIHVLKHKLRNVYHSDFMLDVDGNWMLQGWKGRIVRASSCWVPS</sequence>
<evidence type="ECO:0000256" key="5">
    <source>
        <dbReference type="PROSITE-ProRule" id="PRU01191"/>
    </source>
</evidence>
<keyword evidence="3" id="KW-0804">Transcription</keyword>
<evidence type="ECO:0000256" key="6">
    <source>
        <dbReference type="SAM" id="MobiDB-lite"/>
    </source>
</evidence>
<comment type="caution">
    <text evidence="5">Lacks conserved residue(s) required for the propagation of feature annotation.</text>
</comment>
<dbReference type="GO" id="GO:0005634">
    <property type="term" value="C:nucleus"/>
    <property type="evidence" value="ECO:0007669"/>
    <property type="project" value="UniProtKB-SubCell"/>
</dbReference>
<dbReference type="OrthoDB" id="47276at2759"/>
<accession>A0A834TLY3</accession>
<dbReference type="PANTHER" id="PTHR31636">
    <property type="entry name" value="OSJNBA0084A10.13 PROTEIN-RELATED"/>
    <property type="match status" value="1"/>
</dbReference>
<gene>
    <name evidence="7" type="ORF">G2W53_021803</name>
</gene>
<dbReference type="InterPro" id="IPR005202">
    <property type="entry name" value="TF_GRAS"/>
</dbReference>
<comment type="subcellular location">
    <subcellularLocation>
        <location evidence="1">Nucleus</location>
    </subcellularLocation>
</comment>
<evidence type="ECO:0000256" key="3">
    <source>
        <dbReference type="ARBA" id="ARBA00023163"/>
    </source>
</evidence>
<feature type="region of interest" description="Leucine repeat I (LRI)" evidence="5">
    <location>
        <begin position="256"/>
        <end position="316"/>
    </location>
</feature>
<feature type="region of interest" description="Leucine repeat II (LRII)" evidence="5">
    <location>
        <begin position="418"/>
        <end position="450"/>
    </location>
</feature>
<keyword evidence="8" id="KW-1185">Reference proteome</keyword>
<feature type="region of interest" description="Disordered" evidence="6">
    <location>
        <begin position="152"/>
        <end position="171"/>
    </location>
</feature>
<evidence type="ECO:0000256" key="4">
    <source>
        <dbReference type="ARBA" id="ARBA00023242"/>
    </source>
</evidence>
<dbReference type="PROSITE" id="PS50985">
    <property type="entry name" value="GRAS"/>
    <property type="match status" value="1"/>
</dbReference>
<keyword evidence="4" id="KW-0539">Nucleus</keyword>
<reference evidence="7" key="1">
    <citation type="submission" date="2020-09" db="EMBL/GenBank/DDBJ databases">
        <title>Genome-Enabled Discovery of Anthraquinone Biosynthesis in Senna tora.</title>
        <authorList>
            <person name="Kang S.-H."/>
            <person name="Pandey R.P."/>
            <person name="Lee C.-M."/>
            <person name="Sim J.-S."/>
            <person name="Jeong J.-T."/>
            <person name="Choi B.-S."/>
            <person name="Jung M."/>
            <person name="Ginzburg D."/>
            <person name="Zhao K."/>
            <person name="Won S.Y."/>
            <person name="Oh T.-J."/>
            <person name="Yu Y."/>
            <person name="Kim N.-H."/>
            <person name="Lee O.R."/>
            <person name="Lee T.-H."/>
            <person name="Bashyal P."/>
            <person name="Kim T.-S."/>
            <person name="Lee W.-H."/>
            <person name="Kawkins C."/>
            <person name="Kim C.-K."/>
            <person name="Kim J.S."/>
            <person name="Ahn B.O."/>
            <person name="Rhee S.Y."/>
            <person name="Sohng J.K."/>
        </authorList>
    </citation>
    <scope>NUCLEOTIDE SEQUENCE</scope>
    <source>
        <tissue evidence="7">Leaf</tissue>
    </source>
</reference>
<dbReference type="Proteomes" id="UP000634136">
    <property type="component" value="Unassembled WGS sequence"/>
</dbReference>
<dbReference type="AlphaFoldDB" id="A0A834TLY3"/>
<name>A0A834TLY3_9FABA</name>
<comment type="caution">
    <text evidence="7">The sequence shown here is derived from an EMBL/GenBank/DDBJ whole genome shotgun (WGS) entry which is preliminary data.</text>
</comment>
<evidence type="ECO:0000313" key="8">
    <source>
        <dbReference type="Proteomes" id="UP000634136"/>
    </source>
</evidence>
<organism evidence="7 8">
    <name type="scientific">Senna tora</name>
    <dbReference type="NCBI Taxonomy" id="362788"/>
    <lineage>
        <taxon>Eukaryota</taxon>
        <taxon>Viridiplantae</taxon>
        <taxon>Streptophyta</taxon>
        <taxon>Embryophyta</taxon>
        <taxon>Tracheophyta</taxon>
        <taxon>Spermatophyta</taxon>
        <taxon>Magnoliopsida</taxon>
        <taxon>eudicotyledons</taxon>
        <taxon>Gunneridae</taxon>
        <taxon>Pentapetalae</taxon>
        <taxon>rosids</taxon>
        <taxon>fabids</taxon>
        <taxon>Fabales</taxon>
        <taxon>Fabaceae</taxon>
        <taxon>Caesalpinioideae</taxon>
        <taxon>Cassia clade</taxon>
        <taxon>Senna</taxon>
    </lineage>
</organism>
<evidence type="ECO:0000256" key="2">
    <source>
        <dbReference type="ARBA" id="ARBA00023015"/>
    </source>
</evidence>
<feature type="region of interest" description="SAW" evidence="5">
    <location>
        <begin position="556"/>
        <end position="631"/>
    </location>
</feature>
<protein>
    <submittedName>
        <fullName evidence="7">Scarecrow-like protein 14</fullName>
    </submittedName>
</protein>
<keyword evidence="2" id="KW-0805">Transcription regulation</keyword>
<comment type="similarity">
    <text evidence="5">Belongs to the GRAS family.</text>
</comment>
<dbReference type="Pfam" id="PF03514">
    <property type="entry name" value="GRAS"/>
    <property type="match status" value="1"/>
</dbReference>
<dbReference type="EMBL" id="JAAIUW010000007">
    <property type="protein sequence ID" value="KAF7823659.1"/>
    <property type="molecule type" value="Genomic_DNA"/>
</dbReference>
<dbReference type="SMR" id="A0A834TLY3"/>